<protein>
    <submittedName>
        <fullName evidence="1">Uncharacterized protein</fullName>
    </submittedName>
</protein>
<dbReference type="Proteomes" id="UP001154252">
    <property type="component" value="Unassembled WGS sequence"/>
</dbReference>
<dbReference type="AlphaFoldDB" id="A0A9W4KJ61"/>
<name>A0A9W4KJ61_9EURO</name>
<proteinExistence type="predicted"/>
<accession>A0A9W4KJ61</accession>
<evidence type="ECO:0000313" key="1">
    <source>
        <dbReference type="EMBL" id="CAG8909801.1"/>
    </source>
</evidence>
<gene>
    <name evidence="1" type="ORF">PEGY_LOCUS10599</name>
</gene>
<dbReference type="EMBL" id="CAJVRC010000904">
    <property type="protein sequence ID" value="CAG8909801.1"/>
    <property type="molecule type" value="Genomic_DNA"/>
</dbReference>
<dbReference type="OrthoDB" id="2562973at2759"/>
<reference evidence="1" key="1">
    <citation type="submission" date="2021-07" db="EMBL/GenBank/DDBJ databases">
        <authorList>
            <person name="Branca A.L. A."/>
        </authorList>
    </citation>
    <scope>NUCLEOTIDE SEQUENCE</scope>
</reference>
<sequence length="328" mass="37537">MKYKAGLSFSAGSFFQASASYGHEEQHNGPTQNQNSHMQKTLSWEARGGDTIVCNDPPNWRPTVKPFANWRIINQKDVAPMTDFIGKFEKGEEVPQKIKKIRDASRKVVDCQFRLRAKGKVGVPNGEFYGLRTDDQTRLIKKVLEKYAEDLRKGKSDDERKKVDKHIEQLATRMESSDFTVQWAEHVGIHHYDAGCIFEIKVETVLNDHPELQLGVAYKLHNKHRHSWLMADTKGTYHEDHHYFGYLFYGREDRASKFMFNLPNARTASGGIRHGMAVELVLCDEEDQPAAVVQRFVHNETTLLVSEYGDNVTNDNTIAHPATLQYVN</sequence>
<evidence type="ECO:0000313" key="2">
    <source>
        <dbReference type="Proteomes" id="UP001154252"/>
    </source>
</evidence>
<comment type="caution">
    <text evidence="1">The sequence shown here is derived from an EMBL/GenBank/DDBJ whole genome shotgun (WGS) entry which is preliminary data.</text>
</comment>
<keyword evidence="2" id="KW-1185">Reference proteome</keyword>
<organism evidence="1 2">
    <name type="scientific">Penicillium egyptiacum</name>
    <dbReference type="NCBI Taxonomy" id="1303716"/>
    <lineage>
        <taxon>Eukaryota</taxon>
        <taxon>Fungi</taxon>
        <taxon>Dikarya</taxon>
        <taxon>Ascomycota</taxon>
        <taxon>Pezizomycotina</taxon>
        <taxon>Eurotiomycetes</taxon>
        <taxon>Eurotiomycetidae</taxon>
        <taxon>Eurotiales</taxon>
        <taxon>Aspergillaceae</taxon>
        <taxon>Penicillium</taxon>
    </lineage>
</organism>